<dbReference type="AlphaFoldDB" id="S4YBL6"/>
<proteinExistence type="predicted"/>
<dbReference type="SUPFAM" id="SSF47240">
    <property type="entry name" value="Ferritin-like"/>
    <property type="match status" value="1"/>
</dbReference>
<evidence type="ECO:0000313" key="3">
    <source>
        <dbReference type="Proteomes" id="UP000014803"/>
    </source>
</evidence>
<dbReference type="GO" id="GO:0016491">
    <property type="term" value="F:oxidoreductase activity"/>
    <property type="evidence" value="ECO:0007669"/>
    <property type="project" value="InterPro"/>
</dbReference>
<dbReference type="KEGG" id="scu:SCE1572_51825"/>
<dbReference type="eggNOG" id="COG1633">
    <property type="taxonomic scope" value="Bacteria"/>
</dbReference>
<dbReference type="InterPro" id="IPR012348">
    <property type="entry name" value="RNR-like"/>
</dbReference>
<organism evidence="2 3">
    <name type="scientific">Sorangium cellulosum So0157-2</name>
    <dbReference type="NCBI Taxonomy" id="1254432"/>
    <lineage>
        <taxon>Bacteria</taxon>
        <taxon>Pseudomonadati</taxon>
        <taxon>Myxococcota</taxon>
        <taxon>Polyangia</taxon>
        <taxon>Polyangiales</taxon>
        <taxon>Polyangiaceae</taxon>
        <taxon>Sorangium</taxon>
    </lineage>
</organism>
<dbReference type="EMBL" id="CP003969">
    <property type="protein sequence ID" value="AGP42259.1"/>
    <property type="molecule type" value="Genomic_DNA"/>
</dbReference>
<dbReference type="PATRIC" id="fig|1254432.3.peg.11683"/>
<dbReference type="HOGENOM" id="CLU_553104_0_0_7"/>
<dbReference type="STRING" id="1254432.SCE1572_51825"/>
<reference evidence="2 3" key="1">
    <citation type="journal article" date="2013" name="Sci. Rep.">
        <title>Extraordinary expansion of a Sorangium cellulosum genome from an alkaline milieu.</title>
        <authorList>
            <person name="Han K."/>
            <person name="Li Z.F."/>
            <person name="Peng R."/>
            <person name="Zhu L.P."/>
            <person name="Zhou T."/>
            <person name="Wang L.G."/>
            <person name="Li S.G."/>
            <person name="Zhang X.B."/>
            <person name="Hu W."/>
            <person name="Wu Z.H."/>
            <person name="Qin N."/>
            <person name="Li Y.Z."/>
        </authorList>
    </citation>
    <scope>NUCLEOTIDE SEQUENCE [LARGE SCALE GENOMIC DNA]</scope>
    <source>
        <strain evidence="2 3">So0157-2</strain>
    </source>
</reference>
<evidence type="ECO:0000256" key="1">
    <source>
        <dbReference type="SAM" id="MobiDB-lite"/>
    </source>
</evidence>
<dbReference type="Proteomes" id="UP000014803">
    <property type="component" value="Chromosome"/>
</dbReference>
<dbReference type="Gene3D" id="1.10.620.20">
    <property type="entry name" value="Ribonucleotide Reductase, subunit A"/>
    <property type="match status" value="1"/>
</dbReference>
<name>S4YBL6_SORCE</name>
<accession>S4YBL6</accession>
<feature type="region of interest" description="Disordered" evidence="1">
    <location>
        <begin position="62"/>
        <end position="88"/>
    </location>
</feature>
<sequence>MRGARRAVSPTVGRAPLCYPRGMDRHRSLRMTLLLAAGAAGCSSAKSRDIAVVTLAEPQAAADDAGAADDPAAPAPRPQRSAGWMQEADGTVHRASPVRCDATIAQRACAGTERSFQCRTDADCTDGPRGKCVSSFGQIGPYCGCEYACETDAECGASEVCVCKGTGALREEHSVCAKALCAVDADCPGSTCGLSAYFNGCWEQVTLACRTKDDACQSDADCAPDANPGVACVVPDIEGESARWECAGISCAIGRPLLVEGAPRAAPRAARDDWRAPAAPTELDVASLPPEVRERAAAHYAAMAALEHASIASFARFSLQLLALGAPAALVGEAHRAALDELEHARLAYDIASRLAGRAIGPGPLLEAATAPVGAGVAEVVEALVEEGCVGETLGAAEGRELSRIAADPALAAALARIAADEERHAALSWRALSWMLATFGEPARAAAERAFSRAAARFAVDPAPGLLAHEALGLLPAHALGALRREVLAEVVAPCRAALPGLSRDNAPAAPSSSPRGAST</sequence>
<dbReference type="InterPro" id="IPR009078">
    <property type="entry name" value="Ferritin-like_SF"/>
</dbReference>
<protein>
    <recommendedName>
        <fullName evidence="4">Ferritin-like domain-containing protein</fullName>
    </recommendedName>
</protein>
<feature type="compositionally biased region" description="Low complexity" evidence="1">
    <location>
        <begin position="62"/>
        <end position="72"/>
    </location>
</feature>
<gene>
    <name evidence="2" type="ORF">SCE1572_51825</name>
</gene>
<evidence type="ECO:0000313" key="2">
    <source>
        <dbReference type="EMBL" id="AGP42259.1"/>
    </source>
</evidence>
<evidence type="ECO:0008006" key="4">
    <source>
        <dbReference type="Google" id="ProtNLM"/>
    </source>
</evidence>